<evidence type="ECO:0000259" key="9">
    <source>
        <dbReference type="PROSITE" id="PS51384"/>
    </source>
</evidence>
<dbReference type="SUPFAM" id="SSF54292">
    <property type="entry name" value="2Fe-2S ferredoxin-like"/>
    <property type="match status" value="1"/>
</dbReference>
<keyword evidence="11" id="KW-1185">Reference proteome</keyword>
<protein>
    <submittedName>
        <fullName evidence="10">Ferredoxin</fullName>
    </submittedName>
</protein>
<evidence type="ECO:0000256" key="1">
    <source>
        <dbReference type="ARBA" id="ARBA00001974"/>
    </source>
</evidence>
<accession>A0ABQ1UAT8</accession>
<dbReference type="PROSITE" id="PS51384">
    <property type="entry name" value="FAD_FR"/>
    <property type="match status" value="1"/>
</dbReference>
<evidence type="ECO:0000256" key="4">
    <source>
        <dbReference type="ARBA" id="ARBA00022723"/>
    </source>
</evidence>
<sequence length="392" mass="42422">MSVTVPTDESNIPPVPTDVDMAAPMEIYDAEATPPHLYGRFRHDPAMMFVAAVTRSWYPLLGRFVKAPKDTHVNTGVTTVRIAERTVVAEDENVVSLTFVALDGGELPPWYPGAHLDLLLPSGRMREYSLCGDPTDRTYYRIAVRRIPDGGGGSVEVHEALQVGDTISVKGPRNAFPLALPGRGSPAQRLRFVAGGIGITPILPMVAAADRLDLDWSMIYTGRSEDSLPFVETLRSHGDRVTVRTDDNGGIPTAAELLDGVEAGTAVYCCGPVPMLNAIRRELTHIDDVELHFERFSPPPVLDGSAFAVTLEATGREVEVSATESTLAAVRRTLPSVPYSCQQGFCGTCRVRVIDGEVDHRDTLLTPSERSAGWMLTCVSRAAAGSDLRLDI</sequence>
<dbReference type="SUPFAM" id="SSF52343">
    <property type="entry name" value="Ferredoxin reductase-like, C-terminal NADP-linked domain"/>
    <property type="match status" value="1"/>
</dbReference>
<evidence type="ECO:0000256" key="5">
    <source>
        <dbReference type="ARBA" id="ARBA00023002"/>
    </source>
</evidence>
<dbReference type="InterPro" id="IPR001041">
    <property type="entry name" value="2Fe-2S_ferredoxin-type"/>
</dbReference>
<keyword evidence="3" id="KW-0001">2Fe-2S</keyword>
<keyword evidence="5" id="KW-0560">Oxidoreductase</keyword>
<dbReference type="Proteomes" id="UP000632454">
    <property type="component" value="Unassembled WGS sequence"/>
</dbReference>
<evidence type="ECO:0000256" key="7">
    <source>
        <dbReference type="ARBA" id="ARBA00023014"/>
    </source>
</evidence>
<keyword evidence="4" id="KW-0479">Metal-binding</keyword>
<comment type="caution">
    <text evidence="10">The sequence shown here is derived from an EMBL/GenBank/DDBJ whole genome shotgun (WGS) entry which is preliminary data.</text>
</comment>
<proteinExistence type="predicted"/>
<dbReference type="InterPro" id="IPR036010">
    <property type="entry name" value="2Fe-2S_ferredoxin-like_sf"/>
</dbReference>
<dbReference type="PROSITE" id="PS00197">
    <property type="entry name" value="2FE2S_FER_1"/>
    <property type="match status" value="1"/>
</dbReference>
<evidence type="ECO:0000256" key="2">
    <source>
        <dbReference type="ARBA" id="ARBA00022630"/>
    </source>
</evidence>
<evidence type="ECO:0000259" key="8">
    <source>
        <dbReference type="PROSITE" id="PS51085"/>
    </source>
</evidence>
<dbReference type="Gene3D" id="3.40.50.80">
    <property type="entry name" value="Nucleotide-binding domain of ferredoxin-NADP reductase (FNR) module"/>
    <property type="match status" value="1"/>
</dbReference>
<evidence type="ECO:0000256" key="6">
    <source>
        <dbReference type="ARBA" id="ARBA00023004"/>
    </source>
</evidence>
<dbReference type="Gene3D" id="3.10.20.30">
    <property type="match status" value="1"/>
</dbReference>
<feature type="domain" description="FAD-binding FR-type" evidence="9">
    <location>
        <begin position="75"/>
        <end position="179"/>
    </location>
</feature>
<comment type="cofactor">
    <cofactor evidence="1">
        <name>FAD</name>
        <dbReference type="ChEBI" id="CHEBI:57692"/>
    </cofactor>
</comment>
<dbReference type="Pfam" id="PF00111">
    <property type="entry name" value="Fer2"/>
    <property type="match status" value="1"/>
</dbReference>
<dbReference type="EMBL" id="BMCS01000001">
    <property type="protein sequence ID" value="GGF12923.1"/>
    <property type="molecule type" value="Genomic_DNA"/>
</dbReference>
<gene>
    <name evidence="10" type="ORF">GCM10007298_06040</name>
</gene>
<dbReference type="InterPro" id="IPR008333">
    <property type="entry name" value="Cbr1-like_FAD-bd_dom"/>
</dbReference>
<dbReference type="InterPro" id="IPR050415">
    <property type="entry name" value="MRET"/>
</dbReference>
<evidence type="ECO:0000256" key="3">
    <source>
        <dbReference type="ARBA" id="ARBA00022714"/>
    </source>
</evidence>
<dbReference type="CDD" id="cd06185">
    <property type="entry name" value="PDR_like"/>
    <property type="match status" value="1"/>
</dbReference>
<keyword evidence="6" id="KW-0408">Iron</keyword>
<dbReference type="InterPro" id="IPR017927">
    <property type="entry name" value="FAD-bd_FR_type"/>
</dbReference>
<dbReference type="Pfam" id="PF00970">
    <property type="entry name" value="FAD_binding_6"/>
    <property type="match status" value="1"/>
</dbReference>
<organism evidence="10 11">
    <name type="scientific">Williamsia phyllosphaerae</name>
    <dbReference type="NCBI Taxonomy" id="885042"/>
    <lineage>
        <taxon>Bacteria</taxon>
        <taxon>Bacillati</taxon>
        <taxon>Actinomycetota</taxon>
        <taxon>Actinomycetes</taxon>
        <taxon>Mycobacteriales</taxon>
        <taxon>Nocardiaceae</taxon>
        <taxon>Williamsia</taxon>
    </lineage>
</organism>
<dbReference type="InterPro" id="IPR012675">
    <property type="entry name" value="Beta-grasp_dom_sf"/>
</dbReference>
<name>A0ABQ1UAT8_9NOCA</name>
<dbReference type="PANTHER" id="PTHR47354:SF1">
    <property type="entry name" value="CARNITINE MONOOXYGENASE REDUCTASE SUBUNIT"/>
    <property type="match status" value="1"/>
</dbReference>
<evidence type="ECO:0000313" key="10">
    <source>
        <dbReference type="EMBL" id="GGF12923.1"/>
    </source>
</evidence>
<keyword evidence="7" id="KW-0411">Iron-sulfur</keyword>
<dbReference type="PRINTS" id="PR00409">
    <property type="entry name" value="PHDIOXRDTASE"/>
</dbReference>
<dbReference type="InterPro" id="IPR006058">
    <property type="entry name" value="2Fe2S_fd_BS"/>
</dbReference>
<dbReference type="SUPFAM" id="SSF63380">
    <property type="entry name" value="Riboflavin synthase domain-like"/>
    <property type="match status" value="1"/>
</dbReference>
<evidence type="ECO:0000313" key="11">
    <source>
        <dbReference type="Proteomes" id="UP000632454"/>
    </source>
</evidence>
<dbReference type="Gene3D" id="2.40.30.10">
    <property type="entry name" value="Translation factors"/>
    <property type="match status" value="1"/>
</dbReference>
<keyword evidence="2" id="KW-0285">Flavoprotein</keyword>
<dbReference type="InterPro" id="IPR017938">
    <property type="entry name" value="Riboflavin_synthase-like_b-brl"/>
</dbReference>
<reference evidence="11" key="1">
    <citation type="journal article" date="2019" name="Int. J. Syst. Evol. Microbiol.">
        <title>The Global Catalogue of Microorganisms (GCM) 10K type strain sequencing project: providing services to taxonomists for standard genome sequencing and annotation.</title>
        <authorList>
            <consortium name="The Broad Institute Genomics Platform"/>
            <consortium name="The Broad Institute Genome Sequencing Center for Infectious Disease"/>
            <person name="Wu L."/>
            <person name="Ma J."/>
        </authorList>
    </citation>
    <scope>NUCLEOTIDE SEQUENCE [LARGE SCALE GENOMIC DNA]</scope>
    <source>
        <strain evidence="11">CCM 7855</strain>
    </source>
</reference>
<dbReference type="PROSITE" id="PS51085">
    <property type="entry name" value="2FE2S_FER_2"/>
    <property type="match status" value="1"/>
</dbReference>
<dbReference type="CDD" id="cd00207">
    <property type="entry name" value="fer2"/>
    <property type="match status" value="1"/>
</dbReference>
<dbReference type="PANTHER" id="PTHR47354">
    <property type="entry name" value="NADH OXIDOREDUCTASE HCR"/>
    <property type="match status" value="1"/>
</dbReference>
<dbReference type="InterPro" id="IPR039261">
    <property type="entry name" value="FNR_nucleotide-bd"/>
</dbReference>
<feature type="domain" description="2Fe-2S ferredoxin-type" evidence="8">
    <location>
        <begin position="307"/>
        <end position="392"/>
    </location>
</feature>